<dbReference type="GO" id="GO:0016020">
    <property type="term" value="C:membrane"/>
    <property type="evidence" value="ECO:0007669"/>
    <property type="project" value="TreeGrafter"/>
</dbReference>
<evidence type="ECO:0000256" key="1">
    <source>
        <dbReference type="ARBA" id="ARBA00006484"/>
    </source>
</evidence>
<comment type="caution">
    <text evidence="5">The sequence shown here is derived from an EMBL/GenBank/DDBJ whole genome shotgun (WGS) entry which is preliminary data.</text>
</comment>
<keyword evidence="2" id="KW-0560">Oxidoreductase</keyword>
<evidence type="ECO:0000256" key="3">
    <source>
        <dbReference type="RuleBase" id="RU000363"/>
    </source>
</evidence>
<dbReference type="Proteomes" id="UP000192448">
    <property type="component" value="Unassembled WGS sequence"/>
</dbReference>
<dbReference type="Gene3D" id="3.40.50.720">
    <property type="entry name" value="NAD(P)-binding Rossmann-like Domain"/>
    <property type="match status" value="1"/>
</dbReference>
<dbReference type="GO" id="GO:0016491">
    <property type="term" value="F:oxidoreductase activity"/>
    <property type="evidence" value="ECO:0007669"/>
    <property type="project" value="UniProtKB-KW"/>
</dbReference>
<dbReference type="AlphaFoldDB" id="A0A1X0APX3"/>
<keyword evidence="6" id="KW-1185">Reference proteome</keyword>
<dbReference type="EMBL" id="MVHF01000027">
    <property type="protein sequence ID" value="ORA32080.1"/>
    <property type="molecule type" value="Genomic_DNA"/>
</dbReference>
<organism evidence="5 6">
    <name type="scientific">Mycobacterium aquaticum</name>
    <dbReference type="NCBI Taxonomy" id="1927124"/>
    <lineage>
        <taxon>Bacteria</taxon>
        <taxon>Bacillati</taxon>
        <taxon>Actinomycetota</taxon>
        <taxon>Actinomycetes</taxon>
        <taxon>Mycobacteriales</taxon>
        <taxon>Mycobacteriaceae</taxon>
        <taxon>Mycobacterium</taxon>
    </lineage>
</organism>
<dbReference type="SMART" id="SM00822">
    <property type="entry name" value="PKS_KR"/>
    <property type="match status" value="1"/>
</dbReference>
<reference evidence="5 6" key="1">
    <citation type="submission" date="2017-02" db="EMBL/GenBank/DDBJ databases">
        <title>The new phylogeny of genus Mycobacterium.</title>
        <authorList>
            <person name="Tortoli E."/>
            <person name="Trovato A."/>
            <person name="Cirillo D.M."/>
        </authorList>
    </citation>
    <scope>NUCLEOTIDE SEQUENCE [LARGE SCALE GENOMIC DNA]</scope>
    <source>
        <strain evidence="5 6">RW6</strain>
    </source>
</reference>
<evidence type="ECO:0000256" key="2">
    <source>
        <dbReference type="ARBA" id="ARBA00023002"/>
    </source>
</evidence>
<dbReference type="PROSITE" id="PS00061">
    <property type="entry name" value="ADH_SHORT"/>
    <property type="match status" value="1"/>
</dbReference>
<evidence type="ECO:0000313" key="6">
    <source>
        <dbReference type="Proteomes" id="UP000192448"/>
    </source>
</evidence>
<dbReference type="SUPFAM" id="SSF51735">
    <property type="entry name" value="NAD(P)-binding Rossmann-fold domains"/>
    <property type="match status" value="1"/>
</dbReference>
<dbReference type="RefSeq" id="WP_083166367.1">
    <property type="nucleotide sequence ID" value="NZ_MVHF01000027.1"/>
</dbReference>
<evidence type="ECO:0000259" key="4">
    <source>
        <dbReference type="SMART" id="SM00822"/>
    </source>
</evidence>
<name>A0A1X0APX3_9MYCO</name>
<feature type="domain" description="Ketoreductase" evidence="4">
    <location>
        <begin position="50"/>
        <end position="236"/>
    </location>
</feature>
<dbReference type="PANTHER" id="PTHR44196:SF1">
    <property type="entry name" value="DEHYDROGENASE_REDUCTASE SDR FAMILY MEMBER 7B"/>
    <property type="match status" value="1"/>
</dbReference>
<dbReference type="Pfam" id="PF00106">
    <property type="entry name" value="adh_short"/>
    <property type="match status" value="1"/>
</dbReference>
<gene>
    <name evidence="5" type="ORF">BST13_23155</name>
</gene>
<dbReference type="InterPro" id="IPR057326">
    <property type="entry name" value="KR_dom"/>
</dbReference>
<proteinExistence type="inferred from homology"/>
<dbReference type="InterPro" id="IPR036291">
    <property type="entry name" value="NAD(P)-bd_dom_sf"/>
</dbReference>
<dbReference type="PRINTS" id="PR00081">
    <property type="entry name" value="GDHRDH"/>
</dbReference>
<dbReference type="PANTHER" id="PTHR44196">
    <property type="entry name" value="DEHYDROGENASE/REDUCTASE SDR FAMILY MEMBER 7B"/>
    <property type="match status" value="1"/>
</dbReference>
<dbReference type="NCBIfam" id="NF004526">
    <property type="entry name" value="PRK05872.1"/>
    <property type="match status" value="1"/>
</dbReference>
<evidence type="ECO:0000313" key="5">
    <source>
        <dbReference type="EMBL" id="ORA32080.1"/>
    </source>
</evidence>
<dbReference type="OrthoDB" id="3743899at2"/>
<sequence>MGTLHSALRQAELIQDTTRTFGAMGLSAARSLPVAGQLFTPSPRLPLFGRVVFITGAGRGIGAEAARQAHARGARVALVGRRLKPLQQLAEQLGEGAAAFEADVRDLDAMQRAADAAVARFGGIDVVIANAGIAPPSEPILTIDPEDFERTVDVNLLGQWRTIRATLPAVIERNGHILVVASIYAFVNGALNASYAASKAGVDQLARALRVELAHHEATAGVAYLGFVNTDLVGDAFAQQQVSEARSIVPELFTKPIPVTQAGRALVEGIESRAATVAAPGWIRPLLPLRGIAGTLMDEFMLANPRLSRAISTVERQNHRQQA</sequence>
<dbReference type="PRINTS" id="PR00080">
    <property type="entry name" value="SDRFAMILY"/>
</dbReference>
<dbReference type="InterPro" id="IPR020904">
    <property type="entry name" value="Sc_DH/Rdtase_CS"/>
</dbReference>
<protein>
    <submittedName>
        <fullName evidence="5">Short-chain dehydrogenase</fullName>
    </submittedName>
</protein>
<dbReference type="STRING" id="1927124.BST13_23155"/>
<accession>A0A1X0APX3</accession>
<dbReference type="InterPro" id="IPR002347">
    <property type="entry name" value="SDR_fam"/>
</dbReference>
<comment type="similarity">
    <text evidence="1 3">Belongs to the short-chain dehydrogenases/reductases (SDR) family.</text>
</comment>
<dbReference type="CDD" id="cd05233">
    <property type="entry name" value="SDR_c"/>
    <property type="match status" value="1"/>
</dbReference>